<feature type="region of interest" description="Disordered" evidence="1">
    <location>
        <begin position="1"/>
        <end position="74"/>
    </location>
</feature>
<dbReference type="EMBL" id="KQ999935">
    <property type="protein sequence ID" value="KZV40542.1"/>
    <property type="molecule type" value="Genomic_DNA"/>
</dbReference>
<reference evidence="2 3" key="1">
    <citation type="journal article" date="2015" name="Proc. Natl. Acad. Sci. U.S.A.">
        <title>The resurrection genome of Boea hygrometrica: A blueprint for survival of dehydration.</title>
        <authorList>
            <person name="Xiao L."/>
            <person name="Yang G."/>
            <person name="Zhang L."/>
            <person name="Yang X."/>
            <person name="Zhao S."/>
            <person name="Ji Z."/>
            <person name="Zhou Q."/>
            <person name="Hu M."/>
            <person name="Wang Y."/>
            <person name="Chen M."/>
            <person name="Xu Y."/>
            <person name="Jin H."/>
            <person name="Xiao X."/>
            <person name="Hu G."/>
            <person name="Bao F."/>
            <person name="Hu Y."/>
            <person name="Wan P."/>
            <person name="Li L."/>
            <person name="Deng X."/>
            <person name="Kuang T."/>
            <person name="Xiang C."/>
            <person name="Zhu J.K."/>
            <person name="Oliver M.J."/>
            <person name="He Y."/>
        </authorList>
    </citation>
    <scope>NUCLEOTIDE SEQUENCE [LARGE SCALE GENOMIC DNA]</scope>
    <source>
        <strain evidence="3">cv. XS01</strain>
    </source>
</reference>
<feature type="compositionally biased region" description="Basic and acidic residues" evidence="1">
    <location>
        <begin position="38"/>
        <end position="52"/>
    </location>
</feature>
<proteinExistence type="predicted"/>
<dbReference type="OrthoDB" id="1911032at2759"/>
<dbReference type="AlphaFoldDB" id="A0A2Z7C163"/>
<dbReference type="Proteomes" id="UP000250235">
    <property type="component" value="Unassembled WGS sequence"/>
</dbReference>
<dbReference type="PANTHER" id="PTHR33914:SF2">
    <property type="entry name" value="OS02G0582100 PROTEIN"/>
    <property type="match status" value="1"/>
</dbReference>
<sequence length="428" mass="47786">MQQLNDSGRGNGPFVFEVNGENEHRQTKLSEDLFDDNECVRKDSLRSEDSNELKGQSLQSSKTRDSRDSSSVPMTISDLYEADEDLYTDKNVLACEVPQLTSSYKETGNGHVVKDICVDEVVDVKEKLSMESCEVGTLVEKELPVEEFGTRSFLRSFLSSFEDEENRPFQPLPRDFFKDEVPATVSVESDPKGENRPVSIPYDSKIEKGSITFNFKYPPPGESRITDGRLENIKEQLELDESSNFLGNTNLHVDHISDSVVKCSSTTDEIGDAREQALKIEVITFGHAYESSLVQGPSYKTMRAVISDTESFDHKCVNSSDLSIRTADPHVTKKDHENWDDVSIVGPIQYDEGESSCYAGGPSTYSGPIAHSANLSLRSDSSAASGRSFAFPILQSEWNSSPARMAKGDGRRFRKHKGWRSGFRCCRF</sequence>
<evidence type="ECO:0000256" key="1">
    <source>
        <dbReference type="SAM" id="MobiDB-lite"/>
    </source>
</evidence>
<dbReference type="PANTHER" id="PTHR33914">
    <property type="entry name" value="18S PRE-RIBOSOMAL ASSEMBLY PROTEIN GAR2-LIKE PROTEIN"/>
    <property type="match status" value="1"/>
</dbReference>
<gene>
    <name evidence="2" type="ORF">F511_36259</name>
</gene>
<evidence type="ECO:0000313" key="2">
    <source>
        <dbReference type="EMBL" id="KZV40542.1"/>
    </source>
</evidence>
<name>A0A2Z7C163_9LAMI</name>
<dbReference type="InterPro" id="IPR040378">
    <property type="entry name" value="BASL"/>
</dbReference>
<accession>A0A2Z7C163</accession>
<feature type="compositionally biased region" description="Basic and acidic residues" evidence="1">
    <location>
        <begin position="21"/>
        <end position="31"/>
    </location>
</feature>
<keyword evidence="3" id="KW-1185">Reference proteome</keyword>
<evidence type="ECO:0000313" key="3">
    <source>
        <dbReference type="Proteomes" id="UP000250235"/>
    </source>
</evidence>
<organism evidence="2 3">
    <name type="scientific">Dorcoceras hygrometricum</name>
    <dbReference type="NCBI Taxonomy" id="472368"/>
    <lineage>
        <taxon>Eukaryota</taxon>
        <taxon>Viridiplantae</taxon>
        <taxon>Streptophyta</taxon>
        <taxon>Embryophyta</taxon>
        <taxon>Tracheophyta</taxon>
        <taxon>Spermatophyta</taxon>
        <taxon>Magnoliopsida</taxon>
        <taxon>eudicotyledons</taxon>
        <taxon>Gunneridae</taxon>
        <taxon>Pentapetalae</taxon>
        <taxon>asterids</taxon>
        <taxon>lamiids</taxon>
        <taxon>Lamiales</taxon>
        <taxon>Gesneriaceae</taxon>
        <taxon>Didymocarpoideae</taxon>
        <taxon>Trichosporeae</taxon>
        <taxon>Loxocarpinae</taxon>
        <taxon>Dorcoceras</taxon>
    </lineage>
</organism>
<protein>
    <submittedName>
        <fullName evidence="2">Uncharacterized protein</fullName>
    </submittedName>
</protein>
<dbReference type="GO" id="GO:0009786">
    <property type="term" value="P:regulation of asymmetric cell division"/>
    <property type="evidence" value="ECO:0007669"/>
    <property type="project" value="InterPro"/>
</dbReference>